<dbReference type="PROSITE" id="PS51450">
    <property type="entry name" value="LRR"/>
    <property type="match status" value="2"/>
</dbReference>
<dbReference type="EMBL" id="BRXZ01001812">
    <property type="protein sequence ID" value="GMH46795.1"/>
    <property type="molecule type" value="Genomic_DNA"/>
</dbReference>
<dbReference type="InterPro" id="IPR008962">
    <property type="entry name" value="PapD-like_sf"/>
</dbReference>
<dbReference type="InterPro" id="IPR000535">
    <property type="entry name" value="MSP_dom"/>
</dbReference>
<feature type="compositionally biased region" description="Basic residues" evidence="3">
    <location>
        <begin position="757"/>
        <end position="766"/>
    </location>
</feature>
<feature type="compositionally biased region" description="Basic and acidic residues" evidence="3">
    <location>
        <begin position="482"/>
        <end position="491"/>
    </location>
</feature>
<dbReference type="PANTHER" id="PTHR15454:SF56">
    <property type="entry name" value="PROTEIN PHOSPHATASE 1 REGULATORY SUBUNIT 7-RELATED"/>
    <property type="match status" value="1"/>
</dbReference>
<feature type="compositionally biased region" description="Low complexity" evidence="3">
    <location>
        <begin position="429"/>
        <end position="441"/>
    </location>
</feature>
<dbReference type="OrthoDB" id="10027416at2759"/>
<feature type="compositionally biased region" description="Gly residues" evidence="3">
    <location>
        <begin position="873"/>
        <end position="886"/>
    </location>
</feature>
<dbReference type="Gene3D" id="3.80.10.10">
    <property type="entry name" value="Ribonuclease Inhibitor"/>
    <property type="match status" value="2"/>
</dbReference>
<dbReference type="PROSITE" id="PS50202">
    <property type="entry name" value="MSP"/>
    <property type="match status" value="1"/>
</dbReference>
<keyword evidence="6" id="KW-1185">Reference proteome</keyword>
<dbReference type="InterPro" id="IPR032675">
    <property type="entry name" value="LRR_dom_sf"/>
</dbReference>
<feature type="region of interest" description="Disordered" evidence="3">
    <location>
        <begin position="854"/>
        <end position="970"/>
    </location>
</feature>
<evidence type="ECO:0000259" key="4">
    <source>
        <dbReference type="PROSITE" id="PS50202"/>
    </source>
</evidence>
<evidence type="ECO:0000313" key="5">
    <source>
        <dbReference type="EMBL" id="GMH46795.1"/>
    </source>
</evidence>
<feature type="region of interest" description="Disordered" evidence="3">
    <location>
        <begin position="422"/>
        <end position="546"/>
    </location>
</feature>
<proteinExistence type="predicted"/>
<dbReference type="GO" id="GO:0005737">
    <property type="term" value="C:cytoplasm"/>
    <property type="evidence" value="ECO:0007669"/>
    <property type="project" value="TreeGrafter"/>
</dbReference>
<evidence type="ECO:0000313" key="6">
    <source>
        <dbReference type="Proteomes" id="UP001165082"/>
    </source>
</evidence>
<keyword evidence="2" id="KW-0677">Repeat</keyword>
<dbReference type="InterPro" id="IPR001611">
    <property type="entry name" value="Leu-rich_rpt"/>
</dbReference>
<dbReference type="Pfam" id="PF00635">
    <property type="entry name" value="Motile_Sperm"/>
    <property type="match status" value="1"/>
</dbReference>
<protein>
    <recommendedName>
        <fullName evidence="4">MSP domain-containing protein</fullName>
    </recommendedName>
</protein>
<dbReference type="SUPFAM" id="SSF49354">
    <property type="entry name" value="PapD-like"/>
    <property type="match status" value="1"/>
</dbReference>
<evidence type="ECO:0000256" key="3">
    <source>
        <dbReference type="SAM" id="MobiDB-lite"/>
    </source>
</evidence>
<feature type="region of interest" description="Disordered" evidence="3">
    <location>
        <begin position="751"/>
        <end position="772"/>
    </location>
</feature>
<feature type="region of interest" description="Disordered" evidence="3">
    <location>
        <begin position="331"/>
        <end position="354"/>
    </location>
</feature>
<dbReference type="Gene3D" id="2.60.40.10">
    <property type="entry name" value="Immunoglobulins"/>
    <property type="match status" value="1"/>
</dbReference>
<dbReference type="InterPro" id="IPR013783">
    <property type="entry name" value="Ig-like_fold"/>
</dbReference>
<evidence type="ECO:0000256" key="1">
    <source>
        <dbReference type="ARBA" id="ARBA00022614"/>
    </source>
</evidence>
<feature type="compositionally biased region" description="Pro residues" evidence="3">
    <location>
        <begin position="533"/>
        <end position="542"/>
    </location>
</feature>
<feature type="compositionally biased region" description="Basic and acidic residues" evidence="3">
    <location>
        <begin position="192"/>
        <end position="206"/>
    </location>
</feature>
<feature type="non-terminal residue" evidence="5">
    <location>
        <position position="1"/>
    </location>
</feature>
<name>A0A9W6ZAW3_9STRA</name>
<organism evidence="5 6">
    <name type="scientific">Triparma retinervis</name>
    <dbReference type="NCBI Taxonomy" id="2557542"/>
    <lineage>
        <taxon>Eukaryota</taxon>
        <taxon>Sar</taxon>
        <taxon>Stramenopiles</taxon>
        <taxon>Ochrophyta</taxon>
        <taxon>Bolidophyceae</taxon>
        <taxon>Parmales</taxon>
        <taxon>Triparmaceae</taxon>
        <taxon>Triparma</taxon>
    </lineage>
</organism>
<feature type="compositionally biased region" description="Basic and acidic residues" evidence="3">
    <location>
        <begin position="928"/>
        <end position="941"/>
    </location>
</feature>
<accession>A0A9W6ZAW3</accession>
<gene>
    <name evidence="5" type="ORF">TrRE_jg6994</name>
</gene>
<keyword evidence="1" id="KW-0433">Leucine-rich repeat</keyword>
<feature type="region of interest" description="Disordered" evidence="3">
    <location>
        <begin position="999"/>
        <end position="1026"/>
    </location>
</feature>
<feature type="compositionally biased region" description="Basic and acidic residues" evidence="3">
    <location>
        <begin position="248"/>
        <end position="273"/>
    </location>
</feature>
<feature type="compositionally biased region" description="Basic and acidic residues" evidence="3">
    <location>
        <begin position="294"/>
        <end position="317"/>
    </location>
</feature>
<sequence>MTVVLQHMGENMSKVCWKVRRADPKVVSLRPHRGVLRPGESTEVQVWLKDHEKAAGLIKPAKVAFKCLSLWEGWEGSEDEMEKEWEKGKKKDFTIRILEANFAPQGSQQSETETETEDERVENLERKRSVSFGPTSSVTIGELESLREERDHEVQEEEEGAEEEEYGEEEELTDSGKKKKKGGWFRRSKKSKSPEKVDSGAEGSEKKNKKGSFFSRIRRSSSESWVPTSPSFREDDRDLELVGEEVEDGRASPMEERLREARRGMREAEERASRLMYGGQEIEEGEEDEEEGGDDRNHEMNVIEEGRRGPRTTRRTDTIGRLGSLATDFNRPNAILIPPNQQMRTPDATGRSKRGSLDILANAEDKFKHTQEELRREMTNFVVESPTEEGRVVFEDWDFEEEVRREARLTFEGGYSIQEIEEEEEEVETTTTMTFEVPTTTLVSENLSRVEGSPSSEEESGNGGKKLKTKKSSWFSRKKEKKEKEPMSDKKKEKKSWFSRRKKGRKKVPEDASVAESSVLDFDEISLPSTASPSPPESPTTPPTVAMKVLDGSGSWGMTVQDSLYISHTQLEAFIDQCEEATLGKLTSERLASLTLQNCDVVDVGWLGDEIEEEEVLLWHNLTRLQVSGCGLEYCHSTLSHLQNLRHIDLSDNNLIDIPRFETPFLENLILHKNRITSVTRVDHLTLVYLDLSNNMISSFSSCREIVTLKDCLRELHLEGNRVASLGGYRSKICSMLENLKSLDGTRIASGYTPTKVKPRMTKRSPKTFGKSGRTNIKKLERFMHDSDSDLAKFLTDIAKAKALAKDRLRDEKVRKEAIDMVYKLRRNERNTNAYLGRGGPPKLPCEMDGSLIEEEEDGGGAGGYPEASGYSSPGGGGGGDGGGEGYLKATTSSGKKARKPSPTRKDGSVDLSLLHTPSSVPYYMTPRNERVFDDEGRQKAQDVMWEEGTRGGMARPKAKGESRAKARASTKYVEASVEEDNLKRALETHVVVGGDDKMLRSVTDGGAGGRKVGGKDSGNYSKKYLDSLSKPKSVELTWKEKV</sequence>
<feature type="compositionally biased region" description="Basic residues" evidence="3">
    <location>
        <begin position="465"/>
        <end position="481"/>
    </location>
</feature>
<feature type="compositionally biased region" description="Basic and acidic residues" evidence="3">
    <location>
        <begin position="144"/>
        <end position="153"/>
    </location>
</feature>
<feature type="compositionally biased region" description="Basic residues" evidence="3">
    <location>
        <begin position="492"/>
        <end position="506"/>
    </location>
</feature>
<feature type="region of interest" description="Disordered" evidence="3">
    <location>
        <begin position="100"/>
        <end position="317"/>
    </location>
</feature>
<comment type="caution">
    <text evidence="5">The sequence shown here is derived from an EMBL/GenBank/DDBJ whole genome shotgun (WGS) entry which is preliminary data.</text>
</comment>
<feature type="compositionally biased region" description="Acidic residues" evidence="3">
    <location>
        <begin position="281"/>
        <end position="293"/>
    </location>
</feature>
<dbReference type="SUPFAM" id="SSF52058">
    <property type="entry name" value="L domain-like"/>
    <property type="match status" value="1"/>
</dbReference>
<dbReference type="AlphaFoldDB" id="A0A9W6ZAW3"/>
<feature type="domain" description="MSP" evidence="4">
    <location>
        <begin position="1"/>
        <end position="103"/>
    </location>
</feature>
<feature type="compositionally biased region" description="Low complexity" evidence="3">
    <location>
        <begin position="222"/>
        <end position="231"/>
    </location>
</feature>
<feature type="compositionally biased region" description="Basic residues" evidence="3">
    <location>
        <begin position="177"/>
        <end position="191"/>
    </location>
</feature>
<feature type="compositionally biased region" description="Acidic residues" evidence="3">
    <location>
        <begin position="154"/>
        <end position="173"/>
    </location>
</feature>
<evidence type="ECO:0000256" key="2">
    <source>
        <dbReference type="ARBA" id="ARBA00022737"/>
    </source>
</evidence>
<dbReference type="Proteomes" id="UP001165082">
    <property type="component" value="Unassembled WGS sequence"/>
</dbReference>
<reference evidence="5" key="1">
    <citation type="submission" date="2022-07" db="EMBL/GenBank/DDBJ databases">
        <title>Genome analysis of Parmales, a sister group of diatoms, reveals the evolutionary specialization of diatoms from phago-mixotrophs to photoautotrophs.</title>
        <authorList>
            <person name="Ban H."/>
            <person name="Sato S."/>
            <person name="Yoshikawa S."/>
            <person name="Kazumasa Y."/>
            <person name="Nakamura Y."/>
            <person name="Ichinomiya M."/>
            <person name="Saitoh K."/>
            <person name="Sato N."/>
            <person name="Blanc-Mathieu R."/>
            <person name="Endo H."/>
            <person name="Kuwata A."/>
            <person name="Ogata H."/>
        </authorList>
    </citation>
    <scope>NUCLEOTIDE SEQUENCE</scope>
</reference>
<dbReference type="PANTHER" id="PTHR15454">
    <property type="entry name" value="NISCHARIN RELATED"/>
    <property type="match status" value="1"/>
</dbReference>